<organism evidence="2 3">
    <name type="scientific">Metarhizium rileyi (strain RCEF 4871)</name>
    <name type="common">Nomuraea rileyi</name>
    <dbReference type="NCBI Taxonomy" id="1649241"/>
    <lineage>
        <taxon>Eukaryota</taxon>
        <taxon>Fungi</taxon>
        <taxon>Dikarya</taxon>
        <taxon>Ascomycota</taxon>
        <taxon>Pezizomycotina</taxon>
        <taxon>Sordariomycetes</taxon>
        <taxon>Hypocreomycetidae</taxon>
        <taxon>Hypocreales</taxon>
        <taxon>Clavicipitaceae</taxon>
        <taxon>Metarhizium</taxon>
    </lineage>
</organism>
<feature type="compositionally biased region" description="Polar residues" evidence="1">
    <location>
        <begin position="539"/>
        <end position="548"/>
    </location>
</feature>
<feature type="compositionally biased region" description="Polar residues" evidence="1">
    <location>
        <begin position="472"/>
        <end position="484"/>
    </location>
</feature>
<evidence type="ECO:0000313" key="2">
    <source>
        <dbReference type="EMBL" id="TWU77012.1"/>
    </source>
</evidence>
<feature type="compositionally biased region" description="Basic and acidic residues" evidence="1">
    <location>
        <begin position="423"/>
        <end position="452"/>
    </location>
</feature>
<feature type="compositionally biased region" description="Polar residues" evidence="1">
    <location>
        <begin position="515"/>
        <end position="525"/>
    </location>
</feature>
<accession>A0A5C6GGT1</accession>
<feature type="compositionally biased region" description="Polar residues" evidence="1">
    <location>
        <begin position="453"/>
        <end position="464"/>
    </location>
</feature>
<name>A0A5C6GGT1_METRR</name>
<gene>
    <name evidence="2" type="ORF">ED733_007604</name>
</gene>
<protein>
    <submittedName>
        <fullName evidence="2">Uncharacterized protein</fullName>
    </submittedName>
</protein>
<feature type="compositionally biased region" description="Polar residues" evidence="1">
    <location>
        <begin position="387"/>
        <end position="397"/>
    </location>
</feature>
<evidence type="ECO:0000256" key="1">
    <source>
        <dbReference type="SAM" id="MobiDB-lite"/>
    </source>
</evidence>
<feature type="region of interest" description="Disordered" evidence="1">
    <location>
        <begin position="350"/>
        <end position="484"/>
    </location>
</feature>
<feature type="region of interest" description="Disordered" evidence="1">
    <location>
        <begin position="664"/>
        <end position="686"/>
    </location>
</feature>
<feature type="region of interest" description="Disordered" evidence="1">
    <location>
        <begin position="100"/>
        <end position="119"/>
    </location>
</feature>
<sequence>MARPASLNTAFMASSLDDAGSPLSPLGSNPLLFHRRSQTDLEGSHLADKKLGRPCSDVRFHRVTSNPYAGDLHDTMLQAEKIRARQARDDLAALVDFLKNHPPPPDNFMSKPYEEEDDRGRWSKIKNLGRRSKSVPKQPQPIQLPDSAVAGVTTGGHRHIAISIPLDATPYGLETRSQYPVFADGPRMGATKKEPIRTFRNEKGVVTVLRPLAEVYESDNGSTSRFRPSYMNSHGRRPPPLPPHKPTNSLTGQTHDYIGVLPTGLDTPFLDDSSAPWHISRSSLKGEGCVGKQDVTSFRRSAYPARASSMVSNRSVKHPPSIDGLIIPQNQAVTASHGACSNECSKSLTNAPRRAHSTSNNNPADKPNFVARRSKSGPLKRDVNPVPSRNGSQTRPTALTMADSPVLSSPEESRPASLVSMRSRKDMVNERKRRDIEAAKCITKDRLQHEQDASNLIQQPSTGHMSPRPVAEQSNGSASTKSGPLTLTLSNLMVVMDVKPCSPDEKDVLVRPKTAPSQTSPQETLESPIPSVVNNSSVLTPPTSTHGSPSHRRSVPDRTSLTRRREWKAIREQERKARDAMALARAKAQQLASGGMTYENNAASRADKEVMRLYEAYREHRLRDMERRLRRLERNGDVWLQALVPVLENMNKNMAAACDGQLEDSRDWASDGETSGAAEGMDRTKGGMRLMRSSSLSQFRLLEKLNGQAHDDDAWSDSASRSDDASGLGTIEPLMRELAADARRWQKTTQSPVLAGDEQFHAM</sequence>
<feature type="compositionally biased region" description="Polar residues" evidence="1">
    <location>
        <begin position="219"/>
        <end position="232"/>
    </location>
</feature>
<comment type="caution">
    <text evidence="2">The sequence shown here is derived from an EMBL/GenBank/DDBJ whole genome shotgun (WGS) entry which is preliminary data.</text>
</comment>
<feature type="region of interest" description="Disordered" evidence="1">
    <location>
        <begin position="710"/>
        <end position="730"/>
    </location>
</feature>
<proteinExistence type="predicted"/>
<feature type="region of interest" description="Disordered" evidence="1">
    <location>
        <begin position="503"/>
        <end position="562"/>
    </location>
</feature>
<feature type="region of interest" description="Disordered" evidence="1">
    <location>
        <begin position="219"/>
        <end position="246"/>
    </location>
</feature>
<reference evidence="3" key="1">
    <citation type="submission" date="2018-12" db="EMBL/GenBank/DDBJ databases">
        <title>The complete genome of Metarhizium rileyi, a key fungal pathogen of Lepidoptera.</title>
        <authorList>
            <person name="Binneck E."/>
            <person name="Lastra C.C.L."/>
            <person name="Sosa-Gomez D.R."/>
        </authorList>
    </citation>
    <scope>NUCLEOTIDE SEQUENCE [LARGE SCALE GENOMIC DNA]</scope>
    <source>
        <strain evidence="3">Cep018-CH2</strain>
    </source>
</reference>
<dbReference type="Proteomes" id="UP000317257">
    <property type="component" value="Unassembled WGS sequence"/>
</dbReference>
<dbReference type="AlphaFoldDB" id="A0A5C6GGT1"/>
<dbReference type="EMBL" id="SBHS01000004">
    <property type="protein sequence ID" value="TWU77012.1"/>
    <property type="molecule type" value="Genomic_DNA"/>
</dbReference>
<evidence type="ECO:0000313" key="3">
    <source>
        <dbReference type="Proteomes" id="UP000317257"/>
    </source>
</evidence>